<dbReference type="AlphaFoldDB" id="A0A4Z2GIM7"/>
<evidence type="ECO:0000313" key="2">
    <source>
        <dbReference type="EMBL" id="TNN53051.1"/>
    </source>
</evidence>
<evidence type="ECO:0000313" key="3">
    <source>
        <dbReference type="Proteomes" id="UP000314294"/>
    </source>
</evidence>
<gene>
    <name evidence="2" type="ORF">EYF80_036744</name>
</gene>
<dbReference type="EMBL" id="SRLO01000528">
    <property type="protein sequence ID" value="TNN53051.1"/>
    <property type="molecule type" value="Genomic_DNA"/>
</dbReference>
<name>A0A4Z2GIM7_9TELE</name>
<reference evidence="2 3" key="1">
    <citation type="submission" date="2019-03" db="EMBL/GenBank/DDBJ databases">
        <title>First draft genome of Liparis tanakae, snailfish: a comprehensive survey of snailfish specific genes.</title>
        <authorList>
            <person name="Kim W."/>
            <person name="Song I."/>
            <person name="Jeong J.-H."/>
            <person name="Kim D."/>
            <person name="Kim S."/>
            <person name="Ryu S."/>
            <person name="Song J.Y."/>
            <person name="Lee S.K."/>
        </authorList>
    </citation>
    <scope>NUCLEOTIDE SEQUENCE [LARGE SCALE GENOMIC DNA]</scope>
    <source>
        <tissue evidence="2">Muscle</tissue>
    </source>
</reference>
<evidence type="ECO:0000256" key="1">
    <source>
        <dbReference type="SAM" id="MobiDB-lite"/>
    </source>
</evidence>
<comment type="caution">
    <text evidence="2">The sequence shown here is derived from an EMBL/GenBank/DDBJ whole genome shotgun (WGS) entry which is preliminary data.</text>
</comment>
<organism evidence="2 3">
    <name type="scientific">Liparis tanakae</name>
    <name type="common">Tanaka's snailfish</name>
    <dbReference type="NCBI Taxonomy" id="230148"/>
    <lineage>
        <taxon>Eukaryota</taxon>
        <taxon>Metazoa</taxon>
        <taxon>Chordata</taxon>
        <taxon>Craniata</taxon>
        <taxon>Vertebrata</taxon>
        <taxon>Euteleostomi</taxon>
        <taxon>Actinopterygii</taxon>
        <taxon>Neopterygii</taxon>
        <taxon>Teleostei</taxon>
        <taxon>Neoteleostei</taxon>
        <taxon>Acanthomorphata</taxon>
        <taxon>Eupercaria</taxon>
        <taxon>Perciformes</taxon>
        <taxon>Cottioidei</taxon>
        <taxon>Cottales</taxon>
        <taxon>Liparidae</taxon>
        <taxon>Liparis</taxon>
    </lineage>
</organism>
<feature type="region of interest" description="Disordered" evidence="1">
    <location>
        <begin position="149"/>
        <end position="178"/>
    </location>
</feature>
<keyword evidence="3" id="KW-1185">Reference proteome</keyword>
<protein>
    <submittedName>
        <fullName evidence="2">Uncharacterized protein</fullName>
    </submittedName>
</protein>
<dbReference type="Proteomes" id="UP000314294">
    <property type="component" value="Unassembled WGS sequence"/>
</dbReference>
<accession>A0A4Z2GIM7</accession>
<sequence>MATLTIPSASLYPNGSKEIRCTRFVLSTRRRNFERLPEFRDAAVYRERFTGIPGLECDSNANQLDQAFPELSHNTEPPLLAALHKLPCCSAGLITKGTVSSVSHLLSRVAFSLDLPGVNTGRSSPKVISGVISGVTPEPHRGAVNEERRINDVRRHDRKRTRRITEDAAPPGGGSSAP</sequence>
<proteinExistence type="predicted"/>